<protein>
    <submittedName>
        <fullName evidence="1">Uncharacterized protein</fullName>
    </submittedName>
</protein>
<name>A0ACB8STD4_9AGAM</name>
<gene>
    <name evidence="1" type="ORF">BV25DRAFT_1062373</name>
</gene>
<sequence>MSCTCESVERSTSTKTFETYILLNSHHDRRIIIETMPLRHSQPGPSRAVSQKPIFEKQFLRAILVFNPHGLKGGLKSNAFIVSVPYRSTEETSEELFAFVVEDIRFPRSSPWTSAKDLSRFFDYRAAGYTKPYGPYFYHDNDVGAINVGWGKRMRCLARLIADPLHGFKVDIPPSAMKIKLTELNGDESRIRPPNLLLSCKRGNKGKGSTIAITHRSNTAELVEAFPSIGQCAHCGCMKMKAELAHCARCASVDYCNRDCQVKDWKAHKGTCSSAFSRVRSAPSRSHYLTEGGKGKAVDTLLASP</sequence>
<dbReference type="Proteomes" id="UP000814140">
    <property type="component" value="Unassembled WGS sequence"/>
</dbReference>
<accession>A0ACB8STD4</accession>
<proteinExistence type="predicted"/>
<evidence type="ECO:0000313" key="2">
    <source>
        <dbReference type="Proteomes" id="UP000814140"/>
    </source>
</evidence>
<keyword evidence="2" id="KW-1185">Reference proteome</keyword>
<reference evidence="1" key="1">
    <citation type="submission" date="2021-03" db="EMBL/GenBank/DDBJ databases">
        <authorList>
            <consortium name="DOE Joint Genome Institute"/>
            <person name="Ahrendt S."/>
            <person name="Looney B.P."/>
            <person name="Miyauchi S."/>
            <person name="Morin E."/>
            <person name="Drula E."/>
            <person name="Courty P.E."/>
            <person name="Chicoki N."/>
            <person name="Fauchery L."/>
            <person name="Kohler A."/>
            <person name="Kuo A."/>
            <person name="Labutti K."/>
            <person name="Pangilinan J."/>
            <person name="Lipzen A."/>
            <person name="Riley R."/>
            <person name="Andreopoulos W."/>
            <person name="He G."/>
            <person name="Johnson J."/>
            <person name="Barry K.W."/>
            <person name="Grigoriev I.V."/>
            <person name="Nagy L."/>
            <person name="Hibbett D."/>
            <person name="Henrissat B."/>
            <person name="Matheny P.B."/>
            <person name="Labbe J."/>
            <person name="Martin F."/>
        </authorList>
    </citation>
    <scope>NUCLEOTIDE SEQUENCE</scope>
    <source>
        <strain evidence="1">HHB10654</strain>
    </source>
</reference>
<organism evidence="1 2">
    <name type="scientific">Artomyces pyxidatus</name>
    <dbReference type="NCBI Taxonomy" id="48021"/>
    <lineage>
        <taxon>Eukaryota</taxon>
        <taxon>Fungi</taxon>
        <taxon>Dikarya</taxon>
        <taxon>Basidiomycota</taxon>
        <taxon>Agaricomycotina</taxon>
        <taxon>Agaricomycetes</taxon>
        <taxon>Russulales</taxon>
        <taxon>Auriscalpiaceae</taxon>
        <taxon>Artomyces</taxon>
    </lineage>
</organism>
<dbReference type="EMBL" id="MU277225">
    <property type="protein sequence ID" value="KAI0059639.1"/>
    <property type="molecule type" value="Genomic_DNA"/>
</dbReference>
<evidence type="ECO:0000313" key="1">
    <source>
        <dbReference type="EMBL" id="KAI0059639.1"/>
    </source>
</evidence>
<reference evidence="1" key="2">
    <citation type="journal article" date="2022" name="New Phytol.">
        <title>Evolutionary transition to the ectomycorrhizal habit in the genomes of a hyperdiverse lineage of mushroom-forming fungi.</title>
        <authorList>
            <person name="Looney B."/>
            <person name="Miyauchi S."/>
            <person name="Morin E."/>
            <person name="Drula E."/>
            <person name="Courty P.E."/>
            <person name="Kohler A."/>
            <person name="Kuo A."/>
            <person name="LaButti K."/>
            <person name="Pangilinan J."/>
            <person name="Lipzen A."/>
            <person name="Riley R."/>
            <person name="Andreopoulos W."/>
            <person name="He G."/>
            <person name="Johnson J."/>
            <person name="Nolan M."/>
            <person name="Tritt A."/>
            <person name="Barry K.W."/>
            <person name="Grigoriev I.V."/>
            <person name="Nagy L.G."/>
            <person name="Hibbett D."/>
            <person name="Henrissat B."/>
            <person name="Matheny P.B."/>
            <person name="Labbe J."/>
            <person name="Martin F.M."/>
        </authorList>
    </citation>
    <scope>NUCLEOTIDE SEQUENCE</scope>
    <source>
        <strain evidence="1">HHB10654</strain>
    </source>
</reference>
<comment type="caution">
    <text evidence="1">The sequence shown here is derived from an EMBL/GenBank/DDBJ whole genome shotgun (WGS) entry which is preliminary data.</text>
</comment>